<dbReference type="EMBL" id="UINC01031078">
    <property type="protein sequence ID" value="SVB16548.1"/>
    <property type="molecule type" value="Genomic_DNA"/>
</dbReference>
<organism evidence="3">
    <name type="scientific">marine metagenome</name>
    <dbReference type="NCBI Taxonomy" id="408172"/>
    <lineage>
        <taxon>unclassified sequences</taxon>
        <taxon>metagenomes</taxon>
        <taxon>ecological metagenomes</taxon>
    </lineage>
</organism>
<evidence type="ECO:0000313" key="3">
    <source>
        <dbReference type="EMBL" id="SVB16548.1"/>
    </source>
</evidence>
<name>A0A382BRT5_9ZZZZ</name>
<feature type="domain" description="AB hydrolase-1" evidence="2">
    <location>
        <begin position="55"/>
        <end position="287"/>
    </location>
</feature>
<evidence type="ECO:0000259" key="2">
    <source>
        <dbReference type="Pfam" id="PF12697"/>
    </source>
</evidence>
<proteinExistence type="predicted"/>
<dbReference type="Pfam" id="PF12697">
    <property type="entry name" value="Abhydrolase_6"/>
    <property type="match status" value="1"/>
</dbReference>
<accession>A0A382BRT5</accession>
<dbReference type="Gene3D" id="3.40.50.1820">
    <property type="entry name" value="alpha/beta hydrolase"/>
    <property type="match status" value="1"/>
</dbReference>
<dbReference type="AlphaFoldDB" id="A0A382BRT5"/>
<dbReference type="PANTHER" id="PTHR43798:SF31">
    <property type="entry name" value="AB HYDROLASE SUPERFAMILY PROTEIN YCLE"/>
    <property type="match status" value="1"/>
</dbReference>
<dbReference type="PRINTS" id="PR00111">
    <property type="entry name" value="ABHYDROLASE"/>
</dbReference>
<dbReference type="GO" id="GO:0016787">
    <property type="term" value="F:hydrolase activity"/>
    <property type="evidence" value="ECO:0007669"/>
    <property type="project" value="UniProtKB-KW"/>
</dbReference>
<dbReference type="SUPFAM" id="SSF53474">
    <property type="entry name" value="alpha/beta-Hydrolases"/>
    <property type="match status" value="1"/>
</dbReference>
<protein>
    <recommendedName>
        <fullName evidence="2">AB hydrolase-1 domain-containing protein</fullName>
    </recommendedName>
</protein>
<reference evidence="3" key="1">
    <citation type="submission" date="2018-05" db="EMBL/GenBank/DDBJ databases">
        <authorList>
            <person name="Lanie J.A."/>
            <person name="Ng W.-L."/>
            <person name="Kazmierczak K.M."/>
            <person name="Andrzejewski T.M."/>
            <person name="Davidsen T.M."/>
            <person name="Wayne K.J."/>
            <person name="Tettelin H."/>
            <person name="Glass J.I."/>
            <person name="Rusch D."/>
            <person name="Podicherti R."/>
            <person name="Tsui H.-C.T."/>
            <person name="Winkler M.E."/>
        </authorList>
    </citation>
    <scope>NUCLEOTIDE SEQUENCE</scope>
</reference>
<dbReference type="PANTHER" id="PTHR43798">
    <property type="entry name" value="MONOACYLGLYCEROL LIPASE"/>
    <property type="match status" value="1"/>
</dbReference>
<keyword evidence="1" id="KW-0378">Hydrolase</keyword>
<dbReference type="InterPro" id="IPR050266">
    <property type="entry name" value="AB_hydrolase_sf"/>
</dbReference>
<dbReference type="InterPro" id="IPR029058">
    <property type="entry name" value="AB_hydrolase_fold"/>
</dbReference>
<sequence length="303" mass="34270">MMLRTKILCRLGVVILLWIGSVSIAHAQPSGFMEKDVTVYGFNMHYLEAGSGPPLVLLHGLWGGQNEWRLNMEPLSSNYRVIVLDQIGFGESDKPHANYHNALLAQFLVGFLEALEIPNATLVGHAMGANTTTYMAVHYPHLVERMVLVDGAGYRNPNRDLARPLTEPQIKFRRIVTGSDLAATRNFLKRRVYDPELITDSWVQEAFTLWLKSARAIENMLLEGGDVTEEEMRTIRVPTLIVWGKEDRVFPLSNADRLNQDIAGSQKVIFDKTGHLPQMEVPEKFNRVIYEFLTTGKVKSESY</sequence>
<gene>
    <name evidence="3" type="ORF">METZ01_LOCUS169402</name>
</gene>
<evidence type="ECO:0000256" key="1">
    <source>
        <dbReference type="ARBA" id="ARBA00022801"/>
    </source>
</evidence>
<dbReference type="GO" id="GO:0016020">
    <property type="term" value="C:membrane"/>
    <property type="evidence" value="ECO:0007669"/>
    <property type="project" value="TreeGrafter"/>
</dbReference>
<dbReference type="InterPro" id="IPR000073">
    <property type="entry name" value="AB_hydrolase_1"/>
</dbReference>